<dbReference type="GO" id="GO:0003700">
    <property type="term" value="F:DNA-binding transcription factor activity"/>
    <property type="evidence" value="ECO:0007669"/>
    <property type="project" value="InterPro"/>
</dbReference>
<dbReference type="HOGENOM" id="CLU_017584_9_5_11"/>
<dbReference type="SUPFAM" id="SSF46785">
    <property type="entry name" value="Winged helix' DNA-binding domain"/>
    <property type="match status" value="1"/>
</dbReference>
<dbReference type="PRINTS" id="PR00035">
    <property type="entry name" value="HTHGNTR"/>
</dbReference>
<gene>
    <name evidence="5" type="ORF">SSOG_08616</name>
</gene>
<dbReference type="Pfam" id="PF07729">
    <property type="entry name" value="FCD"/>
    <property type="match status" value="1"/>
</dbReference>
<dbReference type="InterPro" id="IPR000524">
    <property type="entry name" value="Tscrpt_reg_HTH_GntR"/>
</dbReference>
<dbReference type="InterPro" id="IPR036388">
    <property type="entry name" value="WH-like_DNA-bd_sf"/>
</dbReference>
<evidence type="ECO:0000313" key="5">
    <source>
        <dbReference type="EMBL" id="EFL28902.1"/>
    </source>
</evidence>
<evidence type="ECO:0000256" key="3">
    <source>
        <dbReference type="ARBA" id="ARBA00023163"/>
    </source>
</evidence>
<evidence type="ECO:0000256" key="2">
    <source>
        <dbReference type="ARBA" id="ARBA00023125"/>
    </source>
</evidence>
<dbReference type="Gene3D" id="1.20.120.530">
    <property type="entry name" value="GntR ligand-binding domain-like"/>
    <property type="match status" value="1"/>
</dbReference>
<dbReference type="PANTHER" id="PTHR43537:SF5">
    <property type="entry name" value="UXU OPERON TRANSCRIPTIONAL REGULATOR"/>
    <property type="match status" value="1"/>
</dbReference>
<dbReference type="PROSITE" id="PS00519">
    <property type="entry name" value="HTH_ASNC_1"/>
    <property type="match status" value="1"/>
</dbReference>
<dbReference type="InterPro" id="IPR036390">
    <property type="entry name" value="WH_DNA-bd_sf"/>
</dbReference>
<evidence type="ECO:0000259" key="4">
    <source>
        <dbReference type="PROSITE" id="PS50949"/>
    </source>
</evidence>
<dbReference type="InterPro" id="IPR011711">
    <property type="entry name" value="GntR_C"/>
</dbReference>
<keyword evidence="3" id="KW-0804">Transcription</keyword>
<reference evidence="5 6" key="1">
    <citation type="submission" date="2009-02" db="EMBL/GenBank/DDBJ databases">
        <title>Annotation of Streptomyces hygroscopicus strain ATCC 53653.</title>
        <authorList>
            <consortium name="The Broad Institute Genome Sequencing Platform"/>
            <consortium name="Broad Institute Microbial Sequencing Center"/>
            <person name="Fischbach M."/>
            <person name="Godfrey P."/>
            <person name="Ward D."/>
            <person name="Young S."/>
            <person name="Zeng Q."/>
            <person name="Koehrsen M."/>
            <person name="Alvarado L."/>
            <person name="Berlin A.M."/>
            <person name="Bochicchio J."/>
            <person name="Borenstein D."/>
            <person name="Chapman S.B."/>
            <person name="Chen Z."/>
            <person name="Engels R."/>
            <person name="Freedman E."/>
            <person name="Gellesch M."/>
            <person name="Goldberg J."/>
            <person name="Griggs A."/>
            <person name="Gujja S."/>
            <person name="Heilman E.R."/>
            <person name="Heiman D.I."/>
            <person name="Hepburn T.A."/>
            <person name="Howarth C."/>
            <person name="Jen D."/>
            <person name="Larson L."/>
            <person name="Lewis B."/>
            <person name="Mehta T."/>
            <person name="Park D."/>
            <person name="Pearson M."/>
            <person name="Richards J."/>
            <person name="Roberts A."/>
            <person name="Saif S."/>
            <person name="Shea T.D."/>
            <person name="Shenoy N."/>
            <person name="Sisk P."/>
            <person name="Stolte C."/>
            <person name="Sykes S.N."/>
            <person name="Thomson T."/>
            <person name="Walk T."/>
            <person name="White J."/>
            <person name="Yandava C."/>
            <person name="Straight P."/>
            <person name="Clardy J."/>
            <person name="Hung D."/>
            <person name="Kolter R."/>
            <person name="Mekalanos J."/>
            <person name="Walker S."/>
            <person name="Walsh C.T."/>
            <person name="Wieland-Brown L.C."/>
            <person name="Haas B."/>
            <person name="Nusbaum C."/>
            <person name="Birren B."/>
        </authorList>
    </citation>
    <scope>NUCLEOTIDE SEQUENCE [LARGE SCALE GENOMIC DNA]</scope>
    <source>
        <strain evidence="5 6">ATCC 53653</strain>
    </source>
</reference>
<dbReference type="Pfam" id="PF00392">
    <property type="entry name" value="GntR"/>
    <property type="match status" value="1"/>
</dbReference>
<organism evidence="5 6">
    <name type="scientific">Streptomyces himastatinicus ATCC 53653</name>
    <dbReference type="NCBI Taxonomy" id="457427"/>
    <lineage>
        <taxon>Bacteria</taxon>
        <taxon>Bacillati</taxon>
        <taxon>Actinomycetota</taxon>
        <taxon>Actinomycetes</taxon>
        <taxon>Kitasatosporales</taxon>
        <taxon>Streptomycetaceae</taxon>
        <taxon>Streptomyces</taxon>
        <taxon>Streptomyces violaceusniger group</taxon>
    </lineage>
</organism>
<dbReference type="GO" id="GO:0003677">
    <property type="term" value="F:DNA binding"/>
    <property type="evidence" value="ECO:0007669"/>
    <property type="project" value="UniProtKB-KW"/>
</dbReference>
<dbReference type="PROSITE" id="PS50949">
    <property type="entry name" value="HTH_GNTR"/>
    <property type="match status" value="1"/>
</dbReference>
<sequence length="278" mass="30495">MDQFAVCLFGAAQAYIGTTNTLLRAPARLAGRRVEARQGEEGSGMDSETELLVNLLTQATMDGTSGRLPTERELGASLGVSRGALRERLATLEAMGMVRRRQGSGTYVEAPDPAFARLYFSLAVRFGQISTAELERAREMLELAVVRSAAERATAQDVGGLRAQIDEMYAASSANDVERGDNADYEFHRLLYRIADNPVLDLLTDGLSAALRGLLHNRRRTAWEAEDLRVGSTPRRRETDVIHEEIADAIAASDPDAAMVAVKRHYEVWRRVTGETAD</sequence>
<accession>D9WFE4</accession>
<keyword evidence="1" id="KW-0805">Transcription regulation</keyword>
<dbReference type="Proteomes" id="UP000003963">
    <property type="component" value="Unassembled WGS sequence"/>
</dbReference>
<keyword evidence="6" id="KW-1185">Reference proteome</keyword>
<dbReference type="AlphaFoldDB" id="D9WFE4"/>
<feature type="domain" description="HTH gntR-type" evidence="4">
    <location>
        <begin position="43"/>
        <end position="111"/>
    </location>
</feature>
<dbReference type="InterPro" id="IPR008920">
    <property type="entry name" value="TF_FadR/GntR_C"/>
</dbReference>
<dbReference type="CDD" id="cd07377">
    <property type="entry name" value="WHTH_GntR"/>
    <property type="match status" value="1"/>
</dbReference>
<dbReference type="STRING" id="457427.SSOG_08616"/>
<dbReference type="SMART" id="SM00895">
    <property type="entry name" value="FCD"/>
    <property type="match status" value="1"/>
</dbReference>
<protein>
    <submittedName>
        <fullName evidence="5">Regulatory protein GntR, HTH</fullName>
    </submittedName>
</protein>
<keyword evidence="2" id="KW-0238">DNA-binding</keyword>
<proteinExistence type="predicted"/>
<dbReference type="PANTHER" id="PTHR43537">
    <property type="entry name" value="TRANSCRIPTIONAL REGULATOR, GNTR FAMILY"/>
    <property type="match status" value="1"/>
</dbReference>
<evidence type="ECO:0000256" key="1">
    <source>
        <dbReference type="ARBA" id="ARBA00023015"/>
    </source>
</evidence>
<dbReference type="InterPro" id="IPR019885">
    <property type="entry name" value="Tscrpt_reg_HTH_AsnC-type_CS"/>
</dbReference>
<name>D9WFE4_9ACTN</name>
<dbReference type="SUPFAM" id="SSF48008">
    <property type="entry name" value="GntR ligand-binding domain-like"/>
    <property type="match status" value="1"/>
</dbReference>
<dbReference type="EMBL" id="GG657754">
    <property type="protein sequence ID" value="EFL28902.1"/>
    <property type="molecule type" value="Genomic_DNA"/>
</dbReference>
<dbReference type="Gene3D" id="1.10.10.10">
    <property type="entry name" value="Winged helix-like DNA-binding domain superfamily/Winged helix DNA-binding domain"/>
    <property type="match status" value="1"/>
</dbReference>
<dbReference type="SMART" id="SM00345">
    <property type="entry name" value="HTH_GNTR"/>
    <property type="match status" value="1"/>
</dbReference>
<evidence type="ECO:0000313" key="6">
    <source>
        <dbReference type="Proteomes" id="UP000003963"/>
    </source>
</evidence>